<proteinExistence type="predicted"/>
<organism evidence="1 2">
    <name type="scientific">Donacobius atricapilla</name>
    <dbReference type="NCBI Taxonomy" id="237420"/>
    <lineage>
        <taxon>Eukaryota</taxon>
        <taxon>Metazoa</taxon>
        <taxon>Chordata</taxon>
        <taxon>Craniata</taxon>
        <taxon>Vertebrata</taxon>
        <taxon>Euteleostomi</taxon>
        <taxon>Archelosauria</taxon>
        <taxon>Archosauria</taxon>
        <taxon>Dinosauria</taxon>
        <taxon>Saurischia</taxon>
        <taxon>Theropoda</taxon>
        <taxon>Coelurosauria</taxon>
        <taxon>Aves</taxon>
        <taxon>Neognathae</taxon>
        <taxon>Neoaves</taxon>
        <taxon>Telluraves</taxon>
        <taxon>Australaves</taxon>
        <taxon>Passeriformes</taxon>
        <taxon>Mimidae</taxon>
        <taxon>Donacobius</taxon>
    </lineage>
</organism>
<reference evidence="1" key="1">
    <citation type="submission" date="2019-09" db="EMBL/GenBank/DDBJ databases">
        <title>Bird 10,000 Genomes (B10K) Project - Family phase.</title>
        <authorList>
            <person name="Zhang G."/>
        </authorList>
    </citation>
    <scope>NUCLEOTIDE SEQUENCE</scope>
    <source>
        <strain evidence="1">B10K-DU-001-63</strain>
        <tissue evidence="1">Muscle</tissue>
    </source>
</reference>
<dbReference type="InterPro" id="IPR036150">
    <property type="entry name" value="Cyt_b/b6_C_sf"/>
</dbReference>
<accession>A0A851J5C4</accession>
<keyword evidence="2" id="KW-1185">Reference proteome</keyword>
<gene>
    <name evidence="1" type="primary">Mtcyb</name>
    <name evidence="1" type="ORF">DONATR_R04706</name>
</gene>
<dbReference type="GO" id="GO:0016491">
    <property type="term" value="F:oxidoreductase activity"/>
    <property type="evidence" value="ECO:0007669"/>
    <property type="project" value="InterPro"/>
</dbReference>
<name>A0A851J5C4_9PASS</name>
<evidence type="ECO:0000313" key="2">
    <source>
        <dbReference type="Proteomes" id="UP000660704"/>
    </source>
</evidence>
<feature type="non-terminal residue" evidence="1">
    <location>
        <position position="53"/>
    </location>
</feature>
<dbReference type="EMBL" id="WBMY01006833">
    <property type="protein sequence ID" value="NXB74279.1"/>
    <property type="molecule type" value="Genomic_DNA"/>
</dbReference>
<dbReference type="SUPFAM" id="SSF81648">
    <property type="entry name" value="a domain/subunit of cytochrome bc1 complex (Ubiquinol-cytochrome c reductase)"/>
    <property type="match status" value="1"/>
</dbReference>
<sequence length="53" mass="5984">TFLHLTFLHKSGSNSPQGVVSNCGKIPFHPYFSTEDILVFKLMFLLLLTLPAY</sequence>
<dbReference type="GO" id="GO:0009055">
    <property type="term" value="F:electron transfer activity"/>
    <property type="evidence" value="ECO:0007669"/>
    <property type="project" value="InterPro"/>
</dbReference>
<dbReference type="GO" id="GO:0016020">
    <property type="term" value="C:membrane"/>
    <property type="evidence" value="ECO:0007669"/>
    <property type="project" value="InterPro"/>
</dbReference>
<feature type="non-terminal residue" evidence="1">
    <location>
        <position position="1"/>
    </location>
</feature>
<dbReference type="Proteomes" id="UP000660704">
    <property type="component" value="Unassembled WGS sequence"/>
</dbReference>
<protein>
    <submittedName>
        <fullName evidence="1">CYB protein</fullName>
    </submittedName>
</protein>
<dbReference type="Gene3D" id="1.20.810.10">
    <property type="entry name" value="Cytochrome Bc1 Complex, Chain C"/>
    <property type="match status" value="1"/>
</dbReference>
<dbReference type="InterPro" id="IPR027387">
    <property type="entry name" value="Cytb/b6-like_sf"/>
</dbReference>
<dbReference type="AlphaFoldDB" id="A0A851J5C4"/>
<evidence type="ECO:0000313" key="1">
    <source>
        <dbReference type="EMBL" id="NXB74279.1"/>
    </source>
</evidence>
<comment type="caution">
    <text evidence="1">The sequence shown here is derived from an EMBL/GenBank/DDBJ whole genome shotgun (WGS) entry which is preliminary data.</text>
</comment>